<evidence type="ECO:0000313" key="2">
    <source>
        <dbReference type="EMBL" id="CAG7836304.1"/>
    </source>
</evidence>
<evidence type="ECO:0000256" key="1">
    <source>
        <dbReference type="SAM" id="SignalP"/>
    </source>
</evidence>
<feature type="chain" id="PRO_5035199872" evidence="1">
    <location>
        <begin position="17"/>
        <end position="112"/>
    </location>
</feature>
<dbReference type="EMBL" id="CAJVCH010570969">
    <property type="protein sequence ID" value="CAG7836304.1"/>
    <property type="molecule type" value="Genomic_DNA"/>
</dbReference>
<organism evidence="2 3">
    <name type="scientific">Allacma fusca</name>
    <dbReference type="NCBI Taxonomy" id="39272"/>
    <lineage>
        <taxon>Eukaryota</taxon>
        <taxon>Metazoa</taxon>
        <taxon>Ecdysozoa</taxon>
        <taxon>Arthropoda</taxon>
        <taxon>Hexapoda</taxon>
        <taxon>Collembola</taxon>
        <taxon>Symphypleona</taxon>
        <taxon>Sminthuridae</taxon>
        <taxon>Allacma</taxon>
    </lineage>
</organism>
<reference evidence="2" key="1">
    <citation type="submission" date="2021-06" db="EMBL/GenBank/DDBJ databases">
        <authorList>
            <person name="Hodson N. C."/>
            <person name="Mongue J. A."/>
            <person name="Jaron S. K."/>
        </authorList>
    </citation>
    <scope>NUCLEOTIDE SEQUENCE</scope>
</reference>
<name>A0A8J2LPG3_9HEXA</name>
<comment type="caution">
    <text evidence="2">The sequence shown here is derived from an EMBL/GenBank/DDBJ whole genome shotgun (WGS) entry which is preliminary data.</text>
</comment>
<feature type="signal peptide" evidence="1">
    <location>
        <begin position="1"/>
        <end position="16"/>
    </location>
</feature>
<gene>
    <name evidence="2" type="ORF">AFUS01_LOCUS45561</name>
</gene>
<evidence type="ECO:0000313" key="3">
    <source>
        <dbReference type="Proteomes" id="UP000708208"/>
    </source>
</evidence>
<dbReference type="Proteomes" id="UP000708208">
    <property type="component" value="Unassembled WGS sequence"/>
</dbReference>
<sequence length="112" mass="13216">MLVICMMIFLLAFTSCMLLIFYELPDTDSYHKHYLRLIIRSYHTPSDDHYAMWFYGIQENHQCCGFYGLDDYDIIANHTNGIRSSYADDLCNSKTLHLPCLEIIMEKIDFIT</sequence>
<dbReference type="AlphaFoldDB" id="A0A8J2LPG3"/>
<protein>
    <submittedName>
        <fullName evidence="2">Uncharacterized protein</fullName>
    </submittedName>
</protein>
<keyword evidence="1" id="KW-0732">Signal</keyword>
<keyword evidence="3" id="KW-1185">Reference proteome</keyword>
<accession>A0A8J2LPG3</accession>
<proteinExistence type="predicted"/>